<evidence type="ECO:0000259" key="2">
    <source>
        <dbReference type="Pfam" id="PF13193"/>
    </source>
</evidence>
<evidence type="ECO:0000313" key="3">
    <source>
        <dbReference type="EMBL" id="MDX6805651.1"/>
    </source>
</evidence>
<dbReference type="InterPro" id="IPR045851">
    <property type="entry name" value="AMP-bd_C_sf"/>
</dbReference>
<reference evidence="3 4" key="1">
    <citation type="submission" date="2023-11" db="EMBL/GenBank/DDBJ databases">
        <authorList>
            <person name="Bao R."/>
        </authorList>
    </citation>
    <scope>NUCLEOTIDE SEQUENCE [LARGE SCALE GENOMIC DNA]</scope>
    <source>
        <strain evidence="3 4">PJ23</strain>
    </source>
</reference>
<dbReference type="PANTHER" id="PTHR43767:SF1">
    <property type="entry name" value="NONRIBOSOMAL PEPTIDE SYNTHASE PES1 (EUROFUNG)-RELATED"/>
    <property type="match status" value="1"/>
</dbReference>
<evidence type="ECO:0000259" key="1">
    <source>
        <dbReference type="Pfam" id="PF00501"/>
    </source>
</evidence>
<dbReference type="PANTHER" id="PTHR43767">
    <property type="entry name" value="LONG-CHAIN-FATTY-ACID--COA LIGASE"/>
    <property type="match status" value="1"/>
</dbReference>
<dbReference type="Pfam" id="PF00501">
    <property type="entry name" value="AMP-binding"/>
    <property type="match status" value="1"/>
</dbReference>
<proteinExistence type="predicted"/>
<dbReference type="Gene3D" id="3.40.50.12780">
    <property type="entry name" value="N-terminal domain of ligase-like"/>
    <property type="match status" value="1"/>
</dbReference>
<accession>A0ABU4RSB3</accession>
<dbReference type="InterPro" id="IPR050237">
    <property type="entry name" value="ATP-dep_AMP-bd_enzyme"/>
</dbReference>
<feature type="domain" description="AMP-binding enzyme C-terminal" evidence="2">
    <location>
        <begin position="399"/>
        <end position="474"/>
    </location>
</feature>
<sequence length="493" mass="50846">MNLLAPLARHAAERPDAPAFFAEGLEPMNWSALHDLVGRLGAALAREAPGDGAVALDLGGVGCALLFLASVAAGREAVVMDPAWPEARTGDVLAALQPAVKLSQRGPPVIDVAGLPPEPDAADVLDAFGCRDSVRIANLSDDADFYIGFTSGTTGMPKGFRRSHGSWLASFAGLHAEFAIGPADRVMALGPFSQSTAVFALAHAVHCGAGSIIPDGFRPGAAARRAGALEATVIYGTPSHLHLMAQAVESGAAQPMPGVRLILFGGAPSLDKESGALARAFPNASMCGFYGAAELSFVALARSDEPVPHGSVGRAFPGVEITIRDGAGRPVPDGERGFVFAQSGQAFSGYALGQGRLLRAGAALSVGDVGWLDDAGFLHLAGRADRMLVIAGRNVHPEEVEQVLSACVGVAEAVVLGSPGQGGNIRLIALVSVTDGADLRSSQLFAELRAHLPAFMLPRQFAVPPHWPRSPSGKADILSLEALWASGECRVLP</sequence>
<dbReference type="Pfam" id="PF13193">
    <property type="entry name" value="AMP-binding_C"/>
    <property type="match status" value="1"/>
</dbReference>
<dbReference type="InterPro" id="IPR042099">
    <property type="entry name" value="ANL_N_sf"/>
</dbReference>
<dbReference type="Proteomes" id="UP001274321">
    <property type="component" value="Unassembled WGS sequence"/>
</dbReference>
<keyword evidence="4" id="KW-1185">Reference proteome</keyword>
<dbReference type="InterPro" id="IPR025110">
    <property type="entry name" value="AMP-bd_C"/>
</dbReference>
<dbReference type="RefSeq" id="WP_319843758.1">
    <property type="nucleotide sequence ID" value="NZ_JAXAFJ010000002.1"/>
</dbReference>
<dbReference type="Gene3D" id="3.30.300.30">
    <property type="match status" value="1"/>
</dbReference>
<dbReference type="EMBL" id="JAXAFJ010000002">
    <property type="protein sequence ID" value="MDX6805651.1"/>
    <property type="molecule type" value="Genomic_DNA"/>
</dbReference>
<name>A0ABU4RSB3_9HYPH</name>
<dbReference type="SUPFAM" id="SSF56801">
    <property type="entry name" value="Acetyl-CoA synthetase-like"/>
    <property type="match status" value="1"/>
</dbReference>
<protein>
    <submittedName>
        <fullName evidence="3">AMP-binding protein</fullName>
    </submittedName>
</protein>
<gene>
    <name evidence="3" type="ORF">SCD90_06215</name>
</gene>
<dbReference type="PROSITE" id="PS00455">
    <property type="entry name" value="AMP_BINDING"/>
    <property type="match status" value="1"/>
</dbReference>
<evidence type="ECO:0000313" key="4">
    <source>
        <dbReference type="Proteomes" id="UP001274321"/>
    </source>
</evidence>
<dbReference type="InterPro" id="IPR000873">
    <property type="entry name" value="AMP-dep_synth/lig_dom"/>
</dbReference>
<comment type="caution">
    <text evidence="3">The sequence shown here is derived from an EMBL/GenBank/DDBJ whole genome shotgun (WGS) entry which is preliminary data.</text>
</comment>
<dbReference type="InterPro" id="IPR020845">
    <property type="entry name" value="AMP-binding_CS"/>
</dbReference>
<feature type="domain" description="AMP-dependent synthetase/ligase" evidence="1">
    <location>
        <begin position="8"/>
        <end position="350"/>
    </location>
</feature>
<organism evidence="3 4">
    <name type="scientific">Terrihabitans rhizophilus</name>
    <dbReference type="NCBI Taxonomy" id="3092662"/>
    <lineage>
        <taxon>Bacteria</taxon>
        <taxon>Pseudomonadati</taxon>
        <taxon>Pseudomonadota</taxon>
        <taxon>Alphaproteobacteria</taxon>
        <taxon>Hyphomicrobiales</taxon>
        <taxon>Terrihabitans</taxon>
    </lineage>
</organism>